<dbReference type="CDD" id="cd03801">
    <property type="entry name" value="GT4_PimA-like"/>
    <property type="match status" value="1"/>
</dbReference>
<dbReference type="InterPro" id="IPR001296">
    <property type="entry name" value="Glyco_trans_1"/>
</dbReference>
<dbReference type="SUPFAM" id="SSF53756">
    <property type="entry name" value="UDP-Glycosyltransferase/glycogen phosphorylase"/>
    <property type="match status" value="1"/>
</dbReference>
<dbReference type="RefSeq" id="WP_345277274.1">
    <property type="nucleotide sequence ID" value="NZ_BAABJW010000004.1"/>
</dbReference>
<organism evidence="2 3">
    <name type="scientific">Litoribaculum gwangyangense</name>
    <dbReference type="NCBI Taxonomy" id="1130722"/>
    <lineage>
        <taxon>Bacteria</taxon>
        <taxon>Pseudomonadati</taxon>
        <taxon>Bacteroidota</taxon>
        <taxon>Flavobacteriia</taxon>
        <taxon>Flavobacteriales</taxon>
        <taxon>Flavobacteriaceae</taxon>
        <taxon>Litoribaculum</taxon>
    </lineage>
</organism>
<evidence type="ECO:0000313" key="2">
    <source>
        <dbReference type="EMBL" id="GAA4815441.1"/>
    </source>
</evidence>
<dbReference type="Pfam" id="PF00534">
    <property type="entry name" value="Glycos_transf_1"/>
    <property type="match status" value="1"/>
</dbReference>
<reference evidence="3" key="1">
    <citation type="journal article" date="2019" name="Int. J. Syst. Evol. Microbiol.">
        <title>The Global Catalogue of Microorganisms (GCM) 10K type strain sequencing project: providing services to taxonomists for standard genome sequencing and annotation.</title>
        <authorList>
            <consortium name="The Broad Institute Genomics Platform"/>
            <consortium name="The Broad Institute Genome Sequencing Center for Infectious Disease"/>
            <person name="Wu L."/>
            <person name="Ma J."/>
        </authorList>
    </citation>
    <scope>NUCLEOTIDE SEQUENCE [LARGE SCALE GENOMIC DNA]</scope>
    <source>
        <strain evidence="3">JCM 18325</strain>
    </source>
</reference>
<gene>
    <name evidence="2" type="ORF">GCM10023330_24430</name>
</gene>
<evidence type="ECO:0000259" key="1">
    <source>
        <dbReference type="Pfam" id="PF00534"/>
    </source>
</evidence>
<proteinExistence type="predicted"/>
<feature type="domain" description="Glycosyl transferase family 1" evidence="1">
    <location>
        <begin position="184"/>
        <end position="350"/>
    </location>
</feature>
<accession>A0ABP9CQF3</accession>
<dbReference type="Gene3D" id="3.40.50.2000">
    <property type="entry name" value="Glycogen Phosphorylase B"/>
    <property type="match status" value="1"/>
</dbReference>
<protein>
    <submittedName>
        <fullName evidence="2">Glycosyltransferase</fullName>
    </submittedName>
</protein>
<sequence length="373" mass="42887">MKFLIITHVKHKLNGEAISAYAPYVREMNIWFKYVDEVSIVAPITSENKSAIDLDYKHKNIQFSKIPSIEFTNLKKAILSIIKTPLILITIFNACKKADHIHLRCPGNIGLLGCLVQICFPKKLKTAKYAGNWDPDAKQPRSYKFQKWLLSNCFLTKNISVLVYGNWKGQTNNIKPFFTVTYSDKEKEEPKTRNYNSHLKFVFIGSLVRGKRPLLAIKVIEALYKKGKEVQLDIYGEGGLKDELKHYVKENHLNKIIKFQGNKEKEVIKEVLKEVHFLILPSKSEGWPKVVAEAMFFGAIPISTSISCVPFMLDYGKRGILIEPKLKDATNKILKHLSEEDVLKRMSKLALNWSQKYTTNTFEIEISKLLKHK</sequence>
<dbReference type="EMBL" id="BAABJW010000004">
    <property type="protein sequence ID" value="GAA4815441.1"/>
    <property type="molecule type" value="Genomic_DNA"/>
</dbReference>
<dbReference type="Proteomes" id="UP001501433">
    <property type="component" value="Unassembled WGS sequence"/>
</dbReference>
<comment type="caution">
    <text evidence="2">The sequence shown here is derived from an EMBL/GenBank/DDBJ whole genome shotgun (WGS) entry which is preliminary data.</text>
</comment>
<name>A0ABP9CQF3_9FLAO</name>
<evidence type="ECO:0000313" key="3">
    <source>
        <dbReference type="Proteomes" id="UP001501433"/>
    </source>
</evidence>
<keyword evidence="3" id="KW-1185">Reference proteome</keyword>
<dbReference type="PANTHER" id="PTHR12526">
    <property type="entry name" value="GLYCOSYLTRANSFERASE"/>
    <property type="match status" value="1"/>
</dbReference>